<dbReference type="InterPro" id="IPR018376">
    <property type="entry name" value="Enoyl-CoA_hyd/isom_CS"/>
</dbReference>
<dbReference type="EMBL" id="CP065682">
    <property type="protein sequence ID" value="QPS34007.1"/>
    <property type="molecule type" value="Genomic_DNA"/>
</dbReference>
<evidence type="ECO:0000313" key="8">
    <source>
        <dbReference type="Proteomes" id="UP000594979"/>
    </source>
</evidence>
<name>A0A7T2THJ0_9MICO</name>
<evidence type="ECO:0000256" key="5">
    <source>
        <dbReference type="RuleBase" id="RU003707"/>
    </source>
</evidence>
<comment type="catalytic activity">
    <reaction evidence="3">
        <text>a (3S)-3-hydroxyacyl-CoA = a (2E)-enoyl-CoA + H2O</text>
        <dbReference type="Rhea" id="RHEA:16105"/>
        <dbReference type="ChEBI" id="CHEBI:15377"/>
        <dbReference type="ChEBI" id="CHEBI:57318"/>
        <dbReference type="ChEBI" id="CHEBI:58856"/>
        <dbReference type="EC" id="4.2.1.17"/>
    </reaction>
</comment>
<reference evidence="7 8" key="1">
    <citation type="submission" date="2020-12" db="EMBL/GenBank/DDBJ databases">
        <title>FDA dAtabase for Regulatory Grade micrObial Sequences (FDA-ARGOS): Supporting development and validation of Infectious Disease Dx tests.</title>
        <authorList>
            <person name="Sproer C."/>
            <person name="Gronow S."/>
            <person name="Severitt S."/>
            <person name="Schroder I."/>
            <person name="Tallon L."/>
            <person name="Sadzewicz L."/>
            <person name="Zhao X."/>
            <person name="Boylan J."/>
            <person name="Ott S."/>
            <person name="Bowen H."/>
            <person name="Vavikolanu K."/>
            <person name="Mehta A."/>
            <person name="Aluvathingal J."/>
            <person name="Nadendla S."/>
            <person name="Lowell S."/>
            <person name="Myers T."/>
            <person name="Yan Y."/>
            <person name="Sichtig H."/>
        </authorList>
    </citation>
    <scope>NUCLEOTIDE SEQUENCE [LARGE SCALE GENOMIC DNA]</scope>
    <source>
        <strain evidence="7 8">FDAARGOS_902</strain>
    </source>
</reference>
<dbReference type="CDD" id="cd06558">
    <property type="entry name" value="crotonase-like"/>
    <property type="match status" value="1"/>
</dbReference>
<dbReference type="PANTHER" id="PTHR11941:SF54">
    <property type="entry name" value="ENOYL-COA HYDRATASE, MITOCHONDRIAL"/>
    <property type="match status" value="1"/>
</dbReference>
<evidence type="ECO:0000256" key="2">
    <source>
        <dbReference type="ARBA" id="ARBA00023239"/>
    </source>
</evidence>
<organism evidence="7 8">
    <name type="scientific">Brevibacterium casei</name>
    <dbReference type="NCBI Taxonomy" id="33889"/>
    <lineage>
        <taxon>Bacteria</taxon>
        <taxon>Bacillati</taxon>
        <taxon>Actinomycetota</taxon>
        <taxon>Actinomycetes</taxon>
        <taxon>Micrococcales</taxon>
        <taxon>Brevibacteriaceae</taxon>
        <taxon>Brevibacterium</taxon>
    </lineage>
</organism>
<accession>A0A7T2THJ0</accession>
<dbReference type="Gene3D" id="1.10.12.10">
    <property type="entry name" value="Lyase 2-enoyl-coa Hydratase, Chain A, domain 2"/>
    <property type="match status" value="1"/>
</dbReference>
<dbReference type="Pfam" id="PF00378">
    <property type="entry name" value="ECH_1"/>
    <property type="match status" value="1"/>
</dbReference>
<feature type="compositionally biased region" description="Low complexity" evidence="6">
    <location>
        <begin position="1"/>
        <end position="48"/>
    </location>
</feature>
<evidence type="ECO:0000256" key="4">
    <source>
        <dbReference type="ARBA" id="ARBA00023717"/>
    </source>
</evidence>
<evidence type="ECO:0000256" key="3">
    <source>
        <dbReference type="ARBA" id="ARBA00023709"/>
    </source>
</evidence>
<dbReference type="PANTHER" id="PTHR11941">
    <property type="entry name" value="ENOYL-COA HYDRATASE-RELATED"/>
    <property type="match status" value="1"/>
</dbReference>
<dbReference type="Proteomes" id="UP000594979">
    <property type="component" value="Chromosome"/>
</dbReference>
<protein>
    <submittedName>
        <fullName evidence="7">Crotonase/enoyl-CoA hydratase family protein</fullName>
    </submittedName>
</protein>
<dbReference type="Gene3D" id="3.90.226.10">
    <property type="entry name" value="2-enoyl-CoA Hydratase, Chain A, domain 1"/>
    <property type="match status" value="1"/>
</dbReference>
<dbReference type="SUPFAM" id="SSF52096">
    <property type="entry name" value="ClpP/crotonase"/>
    <property type="match status" value="1"/>
</dbReference>
<dbReference type="PROSITE" id="PS00166">
    <property type="entry name" value="ENOYL_COA_HYDRATASE"/>
    <property type="match status" value="1"/>
</dbReference>
<gene>
    <name evidence="7" type="ORF">I6G59_01295</name>
</gene>
<dbReference type="InterPro" id="IPR001753">
    <property type="entry name" value="Enoyl-CoA_hydra/iso"/>
</dbReference>
<dbReference type="AlphaFoldDB" id="A0A7T2THJ0"/>
<feature type="region of interest" description="Disordered" evidence="6">
    <location>
        <begin position="1"/>
        <end position="49"/>
    </location>
</feature>
<dbReference type="KEGG" id="bcau:I6G59_01295"/>
<dbReference type="GO" id="GO:0006635">
    <property type="term" value="P:fatty acid beta-oxidation"/>
    <property type="evidence" value="ECO:0007669"/>
    <property type="project" value="TreeGrafter"/>
</dbReference>
<proteinExistence type="inferred from homology"/>
<dbReference type="GO" id="GO:0004300">
    <property type="term" value="F:enoyl-CoA hydratase activity"/>
    <property type="evidence" value="ECO:0007669"/>
    <property type="project" value="UniProtKB-EC"/>
</dbReference>
<evidence type="ECO:0000256" key="1">
    <source>
        <dbReference type="ARBA" id="ARBA00005254"/>
    </source>
</evidence>
<evidence type="ECO:0000256" key="6">
    <source>
        <dbReference type="SAM" id="MobiDB-lite"/>
    </source>
</evidence>
<dbReference type="InterPro" id="IPR014748">
    <property type="entry name" value="Enoyl-CoA_hydra_C"/>
</dbReference>
<comment type="catalytic activity">
    <reaction evidence="4">
        <text>a 4-saturated-(3S)-3-hydroxyacyl-CoA = a (3E)-enoyl-CoA + H2O</text>
        <dbReference type="Rhea" id="RHEA:20724"/>
        <dbReference type="ChEBI" id="CHEBI:15377"/>
        <dbReference type="ChEBI" id="CHEBI:58521"/>
        <dbReference type="ChEBI" id="CHEBI:137480"/>
        <dbReference type="EC" id="4.2.1.17"/>
    </reaction>
</comment>
<keyword evidence="2" id="KW-0456">Lyase</keyword>
<dbReference type="InterPro" id="IPR029045">
    <property type="entry name" value="ClpP/crotonase-like_dom_sf"/>
</dbReference>
<dbReference type="RefSeq" id="WP_144588990.1">
    <property type="nucleotide sequence ID" value="NZ_CP065682.1"/>
</dbReference>
<comment type="similarity">
    <text evidence="1 5">Belongs to the enoyl-CoA hydratase/isomerase family.</text>
</comment>
<dbReference type="NCBIfam" id="NF006013">
    <property type="entry name" value="PRK08150.1"/>
    <property type="match status" value="1"/>
</dbReference>
<sequence>MTSETALPTPTEAVEPTEATGPTGAVPTETAGPAGASPAPDSPATGSALDLGETLSFERDGAIGILTLDRAAKRNALDDRTITRLGEFFADVPEGIRAVVLTAAGEHFCAGLDLSEMTDRDAVSGLHHSRRWHATMNAIAESAIPVIAVVQGAVIGGGLELASAAHLRVAEDSAYFALPEGKRGLFVGGGASVRVPRLIGLTRVQDMMLTGRSFDAVEAETIGLVNYRVPAGAGTAKARELAAAIASNSEVTNYAITQALPRIVESGRDEGYMMESLMAAVAQSSTEAKALMRDFLDGSGPKVRK</sequence>
<evidence type="ECO:0000313" key="7">
    <source>
        <dbReference type="EMBL" id="QPS34007.1"/>
    </source>
</evidence>